<reference evidence="1 2" key="1">
    <citation type="submission" date="2017-04" db="EMBL/GenBank/DDBJ databases">
        <title>Novel microbial lineages endemic to geothermal iron-oxide mats fill important gaps in the evolutionary history of Archaea.</title>
        <authorList>
            <person name="Jay Z.J."/>
            <person name="Beam J.P."/>
            <person name="Dlakic M."/>
            <person name="Rusch D.B."/>
            <person name="Kozubal M.A."/>
            <person name="Inskeep W.P."/>
        </authorList>
    </citation>
    <scope>NUCLEOTIDE SEQUENCE [LARGE SCALE GENOMIC DNA]</scope>
    <source>
        <strain evidence="1">OSP_D</strain>
    </source>
</reference>
<evidence type="ECO:0000313" key="2">
    <source>
        <dbReference type="Proteomes" id="UP000240322"/>
    </source>
</evidence>
<protein>
    <submittedName>
        <fullName evidence="1">Uncharacterized protein</fullName>
    </submittedName>
</protein>
<dbReference type="EMBL" id="NEXE01000101">
    <property type="protein sequence ID" value="PSN89241.1"/>
    <property type="molecule type" value="Genomic_DNA"/>
</dbReference>
<proteinExistence type="predicted"/>
<gene>
    <name evidence="1" type="ORF">B9Q03_08665</name>
</gene>
<organism evidence="1 2">
    <name type="scientific">Candidatus Marsarchaeota G2 archaeon OSP_D</name>
    <dbReference type="NCBI Taxonomy" id="1978157"/>
    <lineage>
        <taxon>Archaea</taxon>
        <taxon>Candidatus Marsarchaeota</taxon>
        <taxon>Candidatus Marsarchaeota group 2</taxon>
    </lineage>
</organism>
<dbReference type="AlphaFoldDB" id="A0A2R6AS84"/>
<dbReference type="Proteomes" id="UP000240322">
    <property type="component" value="Unassembled WGS sequence"/>
</dbReference>
<accession>A0A2R6AS84</accession>
<sequence>MPNAVLRWNGRPPEKNTSFIGTFVETHSALAERAVIRLAGEGRREALVYVPLEIANALSEAARSLKTTERLKVGVFNAPNSQLFLDAAAEGAHVEAAVEVKVEKGKWELKEPVELCRIKLEKEKRIGNEVYLRLKRKGGSFEGYTGIIVHTALDLGKPVWSMSFSSAVVKENLGKSAYDCAYSVAKEPIGLIIDEPHIPFLRMYSDMKKEDPKLPFRLFSSLSVQVPQTPLLGEGTLFLLGDDALPESSYGKSDEKFSYYSGTMRANLLLGEYAQIFLNAEKALKDERKGHFADHVVSEQKMNPLFNALSERGLTHTDLKGRLLTYFLHTAGVMTAVSGKKLINDERRLSWRIGEELERMLEEEKEENTLFYAVDEEIAGRYELSR</sequence>
<evidence type="ECO:0000313" key="1">
    <source>
        <dbReference type="EMBL" id="PSN89241.1"/>
    </source>
</evidence>
<comment type="caution">
    <text evidence="1">The sequence shown here is derived from an EMBL/GenBank/DDBJ whole genome shotgun (WGS) entry which is preliminary data.</text>
</comment>
<name>A0A2R6AS84_9ARCH</name>